<dbReference type="AlphaFoldDB" id="X1L5I0"/>
<proteinExistence type="predicted"/>
<accession>X1L5I0</accession>
<comment type="caution">
    <text evidence="1">The sequence shown here is derived from an EMBL/GenBank/DDBJ whole genome shotgun (WGS) entry which is preliminary data.</text>
</comment>
<sequence length="52" mass="6168">MKNFIEVEKLLDGNLNLNFYTGETKNTLEDNLDWSTKEILRFDNSFLNLNKN</sequence>
<gene>
    <name evidence="1" type="ORF">S06H3_09171</name>
</gene>
<dbReference type="EMBL" id="BARV01003987">
    <property type="protein sequence ID" value="GAI14238.1"/>
    <property type="molecule type" value="Genomic_DNA"/>
</dbReference>
<evidence type="ECO:0000313" key="1">
    <source>
        <dbReference type="EMBL" id="GAI14238.1"/>
    </source>
</evidence>
<protein>
    <submittedName>
        <fullName evidence="1">Uncharacterized protein</fullName>
    </submittedName>
</protein>
<organism evidence="1">
    <name type="scientific">marine sediment metagenome</name>
    <dbReference type="NCBI Taxonomy" id="412755"/>
    <lineage>
        <taxon>unclassified sequences</taxon>
        <taxon>metagenomes</taxon>
        <taxon>ecological metagenomes</taxon>
    </lineage>
</organism>
<reference evidence="1" key="1">
    <citation type="journal article" date="2014" name="Front. Microbiol.">
        <title>High frequency of phylogenetically diverse reductive dehalogenase-homologous genes in deep subseafloor sedimentary metagenomes.</title>
        <authorList>
            <person name="Kawai M."/>
            <person name="Futagami T."/>
            <person name="Toyoda A."/>
            <person name="Takaki Y."/>
            <person name="Nishi S."/>
            <person name="Hori S."/>
            <person name="Arai W."/>
            <person name="Tsubouchi T."/>
            <person name="Morono Y."/>
            <person name="Uchiyama I."/>
            <person name="Ito T."/>
            <person name="Fujiyama A."/>
            <person name="Inagaki F."/>
            <person name="Takami H."/>
        </authorList>
    </citation>
    <scope>NUCLEOTIDE SEQUENCE</scope>
    <source>
        <strain evidence="1">Expedition CK06-06</strain>
    </source>
</reference>
<name>X1L5I0_9ZZZZ</name>